<feature type="transmembrane region" description="Helical" evidence="2">
    <location>
        <begin position="162"/>
        <end position="179"/>
    </location>
</feature>
<dbReference type="Proteomes" id="UP000183365">
    <property type="component" value="Unassembled WGS sequence"/>
</dbReference>
<sequence length="847" mass="98652">MTDANFSHEIVDHIENLDRGVNLDPPTYETLSIEDNNEFDIEDDSMDDEDVGDGEINVDNQLFLSNSEVDQMIADENTMNSNGRINSRSRRRRRQNKKSKLIRFQNDTINAINLIKTKLHDYLYIPSRILLIDPLLRLYYYVSFRFEYHLNKIGNPVIIKRFVYVFMMSIFVYFVYMFTNSEENNGTIGKFTDHDEFLHYAKKCIDLKKFEQDLEYISSMSHQPGTIGNQLITNYMHDSFSNNGIKNLGIHQYDSYLNYPSDETQMFYYNDKAERIEIDLNFNNFNPMSINGSIENTKLYYANLGREEDYEKLKDVNFEEIAVLLKYDNELVSEQILIAEKLKIKAIIFISNDEKLNNMKEILAKNPSLQKEYDYLYTNFNSCIQSISVAKQQYGLGDPLTPGTGSDASNDYINRGELSDSKMVPKLLTIPVSIDQIRGFYDQLVADSNNYVLIDLNVKLETFVKHPTMSLLAKIEGKEQNNKAIVIASARDSFNNGAQYPNFGTASLLSLGQLFQQLKFKYKWKPLRNIYLISYDATVYNMEGPTEILEAKLNSIVEEVYTLVDISGLNINFNTVNIQATPILHDAIKKMNEKFDIRVQIENVKSYGTWSPYMAVGMPVIAIGDNSNKIPHFSNLDLWEGMYEKIHREYPNGDIGYERISRLLLFVLELVLDIADDPIIPFNFNDFKNDLSFKLQDLMAMYEHYIKDSSEITEVIDFNKISLSLMNWQYVINDWESLLRMWDQIVVSEGSNQEPSLIAMHRWSWNRRLSIIPFKQVTQNGISEERKFYKNLFYGPALYSEKDFDWWTFPGIRDAIRAREWNKVKEQIDLASMVLDDTSRLFRDEGI</sequence>
<dbReference type="AlphaFoldDB" id="A0A1L0B6P2"/>
<evidence type="ECO:0000259" key="3">
    <source>
        <dbReference type="Pfam" id="PF04253"/>
    </source>
</evidence>
<evidence type="ECO:0000256" key="2">
    <source>
        <dbReference type="SAM" id="Phobius"/>
    </source>
</evidence>
<dbReference type="SUPFAM" id="SSF53187">
    <property type="entry name" value="Zn-dependent exopeptidases"/>
    <property type="match status" value="1"/>
</dbReference>
<evidence type="ECO:0000313" key="5">
    <source>
        <dbReference type="Proteomes" id="UP000183365"/>
    </source>
</evidence>
<keyword evidence="2" id="KW-0472">Membrane</keyword>
<dbReference type="SUPFAM" id="SSF47672">
    <property type="entry name" value="Transferrin receptor-like dimerisation domain"/>
    <property type="match status" value="1"/>
</dbReference>
<dbReference type="PANTHER" id="PTHR10404:SF72">
    <property type="entry name" value="ZINC METALLOPROTEASE TRE2-RELATED"/>
    <property type="match status" value="1"/>
</dbReference>
<evidence type="ECO:0000313" key="4">
    <source>
        <dbReference type="EMBL" id="SGZ40739.1"/>
    </source>
</evidence>
<dbReference type="PANTHER" id="PTHR10404">
    <property type="entry name" value="N-ACETYLATED-ALPHA-LINKED ACIDIC DIPEPTIDASE"/>
    <property type="match status" value="1"/>
</dbReference>
<keyword evidence="2" id="KW-1133">Transmembrane helix</keyword>
<dbReference type="Gene3D" id="3.40.630.10">
    <property type="entry name" value="Zn peptidases"/>
    <property type="match status" value="1"/>
</dbReference>
<reference evidence="5" key="1">
    <citation type="submission" date="2016-11" db="EMBL/GenBank/DDBJ databases">
        <authorList>
            <person name="Guldener U."/>
        </authorList>
    </citation>
    <scope>NUCLEOTIDE SEQUENCE [LARGE SCALE GENOMIC DNA]</scope>
</reference>
<dbReference type="GO" id="GO:0004180">
    <property type="term" value="F:carboxypeptidase activity"/>
    <property type="evidence" value="ECO:0007669"/>
    <property type="project" value="TreeGrafter"/>
</dbReference>
<dbReference type="OrthoDB" id="5841748at2759"/>
<dbReference type="EMBL" id="FQNF01000062">
    <property type="protein sequence ID" value="SGZ40739.1"/>
    <property type="molecule type" value="Genomic_DNA"/>
</dbReference>
<feature type="domain" description="Transferrin receptor-like dimerisation" evidence="3">
    <location>
        <begin position="716"/>
        <end position="842"/>
    </location>
</feature>
<dbReference type="InterPro" id="IPR046450">
    <property type="entry name" value="PA_dom_sf"/>
</dbReference>
<proteinExistence type="predicted"/>
<feature type="compositionally biased region" description="Basic residues" evidence="1">
    <location>
        <begin position="87"/>
        <end position="98"/>
    </location>
</feature>
<accession>A0A1L0B6P2</accession>
<protein>
    <recommendedName>
        <fullName evidence="3">Transferrin receptor-like dimerisation domain-containing protein</fullName>
    </recommendedName>
</protein>
<dbReference type="InterPro" id="IPR036757">
    <property type="entry name" value="TFR-like_dimer_dom_sf"/>
</dbReference>
<dbReference type="Pfam" id="PF04253">
    <property type="entry name" value="TFR_dimer"/>
    <property type="match status" value="1"/>
</dbReference>
<dbReference type="Gene3D" id="1.20.930.40">
    <property type="entry name" value="Transferrin receptor-like, dimerisation domain"/>
    <property type="match status" value="1"/>
</dbReference>
<evidence type="ECO:0000256" key="1">
    <source>
        <dbReference type="SAM" id="MobiDB-lite"/>
    </source>
</evidence>
<dbReference type="InterPro" id="IPR039373">
    <property type="entry name" value="Peptidase_M28B"/>
</dbReference>
<dbReference type="InterPro" id="IPR007365">
    <property type="entry name" value="TFR-like_dimer_dom"/>
</dbReference>
<dbReference type="VEuPathDB" id="FungiDB:HGUI_02939"/>
<dbReference type="Gene3D" id="3.50.30.30">
    <property type="match status" value="1"/>
</dbReference>
<dbReference type="SUPFAM" id="SSF52025">
    <property type="entry name" value="PA domain"/>
    <property type="match status" value="1"/>
</dbReference>
<keyword evidence="2" id="KW-0812">Transmembrane</keyword>
<name>A0A1L0B6P2_9ASCO</name>
<organism evidence="4 5">
    <name type="scientific">Hanseniaspora guilliermondii</name>
    <dbReference type="NCBI Taxonomy" id="56406"/>
    <lineage>
        <taxon>Eukaryota</taxon>
        <taxon>Fungi</taxon>
        <taxon>Dikarya</taxon>
        <taxon>Ascomycota</taxon>
        <taxon>Saccharomycotina</taxon>
        <taxon>Saccharomycetes</taxon>
        <taxon>Saccharomycodales</taxon>
        <taxon>Saccharomycodaceae</taxon>
        <taxon>Hanseniaspora</taxon>
    </lineage>
</organism>
<keyword evidence="5" id="KW-1185">Reference proteome</keyword>
<gene>
    <name evidence="4" type="ORF">HGUI_02939</name>
</gene>
<feature type="region of interest" description="Disordered" evidence="1">
    <location>
        <begin position="75"/>
        <end position="98"/>
    </location>
</feature>